<sequence>MGRRYKGKFCNRIQPDMLGKGEVYYEVRVDTEKINFFTKILEAHERLAFVVQVDPARGTLGMLSTKSQEHELMQVLQSLPLKIEIL</sequence>
<dbReference type="RefSeq" id="WP_052216604.1">
    <property type="nucleotide sequence ID" value="NZ_LGTE01000002.1"/>
</dbReference>
<proteinExistence type="predicted"/>
<dbReference type="AlphaFoldDB" id="A0A0L6W512"/>
<organism evidence="1 2">
    <name type="scientific">Thermincola ferriacetica</name>
    <dbReference type="NCBI Taxonomy" id="281456"/>
    <lineage>
        <taxon>Bacteria</taxon>
        <taxon>Bacillati</taxon>
        <taxon>Bacillota</taxon>
        <taxon>Clostridia</taxon>
        <taxon>Eubacteriales</taxon>
        <taxon>Thermincolaceae</taxon>
        <taxon>Thermincola</taxon>
    </lineage>
</organism>
<keyword evidence="2" id="KW-1185">Reference proteome</keyword>
<protein>
    <recommendedName>
        <fullName evidence="3">DUF4911 domain-containing protein</fullName>
    </recommendedName>
</protein>
<dbReference type="Pfam" id="PF16256">
    <property type="entry name" value="DUF4911"/>
    <property type="match status" value="1"/>
</dbReference>
<dbReference type="Proteomes" id="UP000037175">
    <property type="component" value="Unassembled WGS sequence"/>
</dbReference>
<comment type="caution">
    <text evidence="1">The sequence shown here is derived from an EMBL/GenBank/DDBJ whole genome shotgun (WGS) entry which is preliminary data.</text>
</comment>
<dbReference type="EMBL" id="LGTE01000002">
    <property type="protein sequence ID" value="KNZ70672.1"/>
    <property type="molecule type" value="Genomic_DNA"/>
</dbReference>
<gene>
    <name evidence="1" type="ORF">Tfer_0350</name>
</gene>
<evidence type="ECO:0000313" key="1">
    <source>
        <dbReference type="EMBL" id="KNZ70672.1"/>
    </source>
</evidence>
<reference evidence="2" key="1">
    <citation type="submission" date="2015-07" db="EMBL/GenBank/DDBJ databases">
        <title>Complete Genome of Thermincola ferriacetica strain Z-0001T.</title>
        <authorList>
            <person name="Lusk B."/>
            <person name="Badalamenti J.P."/>
            <person name="Parameswaran P."/>
            <person name="Bond D.R."/>
            <person name="Torres C.I."/>
        </authorList>
    </citation>
    <scope>NUCLEOTIDE SEQUENCE [LARGE SCALE GENOMIC DNA]</scope>
    <source>
        <strain evidence="2">Z-0001</strain>
    </source>
</reference>
<accession>A0A0L6W512</accession>
<evidence type="ECO:0000313" key="2">
    <source>
        <dbReference type="Proteomes" id="UP000037175"/>
    </source>
</evidence>
<name>A0A0L6W512_9FIRM</name>
<dbReference type="InterPro" id="IPR032587">
    <property type="entry name" value="DUF4911"/>
</dbReference>
<evidence type="ECO:0008006" key="3">
    <source>
        <dbReference type="Google" id="ProtNLM"/>
    </source>
</evidence>